<keyword evidence="3" id="KW-1185">Reference proteome</keyword>
<proteinExistence type="predicted"/>
<dbReference type="EMBL" id="AUWU02000006">
    <property type="protein sequence ID" value="KAH0571432.1"/>
    <property type="molecule type" value="Genomic_DNA"/>
</dbReference>
<dbReference type="EMBL" id="KI545950">
    <property type="protein sequence ID" value="EST49482.1"/>
    <property type="molecule type" value="Genomic_DNA"/>
</dbReference>
<gene>
    <name evidence="1" type="ORF">SS50377_10231</name>
    <name evidence="2" type="ORF">SS50377_25617</name>
</gene>
<evidence type="ECO:0000313" key="3">
    <source>
        <dbReference type="Proteomes" id="UP000018208"/>
    </source>
</evidence>
<accession>V6LXW3</accession>
<dbReference type="VEuPathDB" id="GiardiaDB:SS50377_25617"/>
<sequence length="113" mass="12796">MRSQNQTISRQKFQVQNNAPIFNSQPQPIISSVSSVPLRFPTANQLAPVQFFDEEPMLLGLHKPNVQYAKSIHFEISEQDSGLQTSKGFNSFSEMSYVSECSAFQLIQQLEVE</sequence>
<reference evidence="1 2" key="1">
    <citation type="journal article" date="2014" name="PLoS Genet.">
        <title>The Genome of Spironucleus salmonicida Highlights a Fish Pathogen Adapted to Fluctuating Environments.</title>
        <authorList>
            <person name="Xu F."/>
            <person name="Jerlstrom-Hultqvist J."/>
            <person name="Einarsson E."/>
            <person name="Astvaldsson A."/>
            <person name="Svard S.G."/>
            <person name="Andersson J.O."/>
        </authorList>
    </citation>
    <scope>NUCLEOTIDE SEQUENCE</scope>
    <source>
        <strain evidence="2">ATCC 50377</strain>
    </source>
</reference>
<evidence type="ECO:0000313" key="2">
    <source>
        <dbReference type="EMBL" id="KAH0571432.1"/>
    </source>
</evidence>
<dbReference type="AlphaFoldDB" id="V6LXW3"/>
<dbReference type="Proteomes" id="UP000018208">
    <property type="component" value="Unassembled WGS sequence"/>
</dbReference>
<protein>
    <submittedName>
        <fullName evidence="1">Uncharacterized protein</fullName>
    </submittedName>
</protein>
<organism evidence="1">
    <name type="scientific">Spironucleus salmonicida</name>
    <dbReference type="NCBI Taxonomy" id="348837"/>
    <lineage>
        <taxon>Eukaryota</taxon>
        <taxon>Metamonada</taxon>
        <taxon>Diplomonadida</taxon>
        <taxon>Hexamitidae</taxon>
        <taxon>Hexamitinae</taxon>
        <taxon>Spironucleus</taxon>
    </lineage>
</organism>
<reference evidence="2" key="2">
    <citation type="submission" date="2020-12" db="EMBL/GenBank/DDBJ databases">
        <title>New Spironucleus salmonicida genome in near-complete chromosomes.</title>
        <authorList>
            <person name="Xu F."/>
            <person name="Kurt Z."/>
            <person name="Jimenez-Gonzalez A."/>
            <person name="Astvaldsson A."/>
            <person name="Andersson J.O."/>
            <person name="Svard S.G."/>
        </authorList>
    </citation>
    <scope>NUCLEOTIDE SEQUENCE</scope>
    <source>
        <strain evidence="2">ATCC 50377</strain>
    </source>
</reference>
<evidence type="ECO:0000313" key="1">
    <source>
        <dbReference type="EMBL" id="EST49482.1"/>
    </source>
</evidence>
<name>V6LXW3_9EUKA</name>